<reference evidence="1" key="1">
    <citation type="submission" date="2020-05" db="EMBL/GenBank/DDBJ databases">
        <authorList>
            <person name="Chiriac C."/>
            <person name="Salcher M."/>
            <person name="Ghai R."/>
            <person name="Kavagutti S V."/>
        </authorList>
    </citation>
    <scope>NUCLEOTIDE SEQUENCE</scope>
</reference>
<protein>
    <submittedName>
        <fullName evidence="1">Uncharacterized protein</fullName>
    </submittedName>
</protein>
<organism evidence="1">
    <name type="scientific">uncultured Caudovirales phage</name>
    <dbReference type="NCBI Taxonomy" id="2100421"/>
    <lineage>
        <taxon>Viruses</taxon>
        <taxon>Duplodnaviria</taxon>
        <taxon>Heunggongvirae</taxon>
        <taxon>Uroviricota</taxon>
        <taxon>Caudoviricetes</taxon>
        <taxon>Peduoviridae</taxon>
        <taxon>Maltschvirus</taxon>
        <taxon>Maltschvirus maltsch</taxon>
    </lineage>
</organism>
<proteinExistence type="predicted"/>
<dbReference type="EMBL" id="LR797337">
    <property type="protein sequence ID" value="CAB4204219.1"/>
    <property type="molecule type" value="Genomic_DNA"/>
</dbReference>
<sequence length="61" mass="6960">MRRVSTHRVKATPEQWHADDLWLQPETRNGIASWGAYNTAETYDLRTARVLADAFDGQVVS</sequence>
<name>A0A6J5S6Q3_9CAUD</name>
<gene>
    <name evidence="1" type="ORF">UFOVP1387_52</name>
</gene>
<accession>A0A6J5S6Q3</accession>
<evidence type="ECO:0000313" key="1">
    <source>
        <dbReference type="EMBL" id="CAB4204219.1"/>
    </source>
</evidence>